<sequence length="72" mass="8508">MDISRDQTDYLEDDGFISDDSNDDIATLDASLEQDVNGVAWREIEKYRERRELESILKDDFYNDLDINSVWD</sequence>
<organism evidence="1 2">
    <name type="scientific">Methylohalomonas lacus</name>
    <dbReference type="NCBI Taxonomy" id="398773"/>
    <lineage>
        <taxon>Bacteria</taxon>
        <taxon>Pseudomonadati</taxon>
        <taxon>Pseudomonadota</taxon>
        <taxon>Gammaproteobacteria</taxon>
        <taxon>Methylohalomonadales</taxon>
        <taxon>Methylohalomonadaceae</taxon>
        <taxon>Methylohalomonas</taxon>
    </lineage>
</organism>
<evidence type="ECO:0000313" key="2">
    <source>
        <dbReference type="Proteomes" id="UP001204445"/>
    </source>
</evidence>
<comment type="caution">
    <text evidence="1">The sequence shown here is derived from an EMBL/GenBank/DDBJ whole genome shotgun (WGS) entry which is preliminary data.</text>
</comment>
<evidence type="ECO:0000313" key="1">
    <source>
        <dbReference type="EMBL" id="MCS3903615.1"/>
    </source>
</evidence>
<protein>
    <submittedName>
        <fullName evidence="1">Uncharacterized protein</fullName>
    </submittedName>
</protein>
<gene>
    <name evidence="1" type="ORF">J2T55_001644</name>
</gene>
<keyword evidence="2" id="KW-1185">Reference proteome</keyword>
<dbReference type="RefSeq" id="WP_259055514.1">
    <property type="nucleotide sequence ID" value="NZ_JANUCT010000010.1"/>
</dbReference>
<proteinExistence type="predicted"/>
<accession>A0AAE3HJW1</accession>
<dbReference type="Proteomes" id="UP001204445">
    <property type="component" value="Unassembled WGS sequence"/>
</dbReference>
<name>A0AAE3HJW1_9GAMM</name>
<dbReference type="AlphaFoldDB" id="A0AAE3HJW1"/>
<reference evidence="1" key="1">
    <citation type="submission" date="2022-08" db="EMBL/GenBank/DDBJ databases">
        <title>Genomic Encyclopedia of Type Strains, Phase III (KMG-III): the genomes of soil and plant-associated and newly described type strains.</title>
        <authorList>
            <person name="Whitman W."/>
        </authorList>
    </citation>
    <scope>NUCLEOTIDE SEQUENCE</scope>
    <source>
        <strain evidence="1">HMT 1</strain>
    </source>
</reference>
<dbReference type="EMBL" id="JANUCT010000010">
    <property type="protein sequence ID" value="MCS3903615.1"/>
    <property type="molecule type" value="Genomic_DNA"/>
</dbReference>